<feature type="transmembrane region" description="Helical" evidence="2">
    <location>
        <begin position="219"/>
        <end position="237"/>
    </location>
</feature>
<feature type="transmembrane region" description="Helical" evidence="2">
    <location>
        <begin position="500"/>
        <end position="518"/>
    </location>
</feature>
<dbReference type="InterPro" id="IPR025711">
    <property type="entry name" value="PepSY"/>
</dbReference>
<dbReference type="EMBL" id="CP030930">
    <property type="protein sequence ID" value="AXI70529.1"/>
    <property type="molecule type" value="Genomic_DNA"/>
</dbReference>
<reference evidence="4 5" key="1">
    <citation type="submission" date="2018-07" db="EMBL/GenBank/DDBJ databases">
        <title>Complete genome sequence of soil actinomycete Streptomyces cavourensis tj430.</title>
        <authorList>
            <person name="Wang P."/>
            <person name="Huang Y."/>
        </authorList>
    </citation>
    <scope>NUCLEOTIDE SEQUENCE [LARGE SCALE GENOMIC DNA]</scope>
    <source>
        <strain evidence="4 5">TJ430</strain>
    </source>
</reference>
<dbReference type="RefSeq" id="WP_114929680.1">
    <property type="nucleotide sequence ID" value="NZ_CP030930.1"/>
</dbReference>
<evidence type="ECO:0000256" key="2">
    <source>
        <dbReference type="SAM" id="Phobius"/>
    </source>
</evidence>
<dbReference type="PANTHER" id="PTHR34219">
    <property type="entry name" value="IRON-REGULATED INNER MEMBRANE PROTEIN-RELATED"/>
    <property type="match status" value="1"/>
</dbReference>
<evidence type="ECO:0000313" key="5">
    <source>
        <dbReference type="Proteomes" id="UP000253779"/>
    </source>
</evidence>
<accession>A0AAD0Q1P7</accession>
<gene>
    <name evidence="4" type="ORF">DTW94_03935</name>
</gene>
<sequence length="524" mass="55415">MSQTSHRPDNTTPQDTDGPEDAGTETSSTNTGSTDTSGTETADADADSAGDPADPTKPGPGTPPPPGRSWEAVRHLLVRLHFYAGVLVAPFLLVAALTGLAYTLTPQLDQLVYGDRLRVEQVGETVRPLSEQIAAARAAYPEGTTASVVTPPGPEDTTRVVVAVPELGEKQRTVFVDPYTAEVRGELTTWFGSTPLTTWLDDFHRNLHLGETGRLYSEVAASWLWVAVAGGLVLWIGRRSRGRRPKSARGVLLPERGARGVRRTRGWHAVTGVWLALGLLFLSATGLTWSNYAGERFGRLLDAVNGNAPALDTALPGAEAPVEDHSEHAGHGGSGGATADADPAGFDTALTAARNAGLGGTVVVTPAADAASAWTVAQNDNVWPVHYDRVAVDASSGEITSRTRWADHPVLSKLSKLGVQGHMGVLFGAVNQIALAIVAIGLTAVTVWGYRMWWQRRPTRADRRALVGKAPEPGAWRRLPLPVLVLGIPAVVALGWALPVLGVTLAGFLVVDAVVGAVRRRRTA</sequence>
<feature type="transmembrane region" description="Helical" evidence="2">
    <location>
        <begin position="475"/>
        <end position="494"/>
    </location>
</feature>
<feature type="transmembrane region" description="Helical" evidence="2">
    <location>
        <begin position="82"/>
        <end position="104"/>
    </location>
</feature>
<feature type="compositionally biased region" description="Pro residues" evidence="1">
    <location>
        <begin position="55"/>
        <end position="67"/>
    </location>
</feature>
<feature type="transmembrane region" description="Helical" evidence="2">
    <location>
        <begin position="266"/>
        <end position="289"/>
    </location>
</feature>
<dbReference type="Pfam" id="PF03413">
    <property type="entry name" value="PepSY"/>
    <property type="match status" value="1"/>
</dbReference>
<feature type="region of interest" description="Disordered" evidence="1">
    <location>
        <begin position="1"/>
        <end position="68"/>
    </location>
</feature>
<protein>
    <submittedName>
        <fullName evidence="4">PepSY domain-containing protein</fullName>
    </submittedName>
</protein>
<feature type="region of interest" description="Disordered" evidence="1">
    <location>
        <begin position="312"/>
        <end position="341"/>
    </location>
</feature>
<keyword evidence="2" id="KW-0812">Transmembrane</keyword>
<dbReference type="InterPro" id="IPR005625">
    <property type="entry name" value="PepSY-ass_TM"/>
</dbReference>
<evidence type="ECO:0000259" key="3">
    <source>
        <dbReference type="Pfam" id="PF03413"/>
    </source>
</evidence>
<feature type="domain" description="PepSY" evidence="3">
    <location>
        <begin position="129"/>
        <end position="186"/>
    </location>
</feature>
<feature type="transmembrane region" description="Helical" evidence="2">
    <location>
        <begin position="433"/>
        <end position="454"/>
    </location>
</feature>
<keyword evidence="2" id="KW-1133">Transmembrane helix</keyword>
<dbReference type="AlphaFoldDB" id="A0AAD0Q1P7"/>
<dbReference type="Pfam" id="PF03929">
    <property type="entry name" value="PepSY_TM"/>
    <property type="match status" value="1"/>
</dbReference>
<organism evidence="4 5">
    <name type="scientific">Streptomyces cavourensis</name>
    <dbReference type="NCBI Taxonomy" id="67258"/>
    <lineage>
        <taxon>Bacteria</taxon>
        <taxon>Bacillati</taxon>
        <taxon>Actinomycetota</taxon>
        <taxon>Actinomycetes</taxon>
        <taxon>Kitasatosporales</taxon>
        <taxon>Streptomycetaceae</taxon>
        <taxon>Streptomyces</taxon>
    </lineage>
</organism>
<dbReference type="Proteomes" id="UP000253779">
    <property type="component" value="Chromosome"/>
</dbReference>
<feature type="compositionally biased region" description="Low complexity" evidence="1">
    <location>
        <begin position="24"/>
        <end position="41"/>
    </location>
</feature>
<proteinExistence type="predicted"/>
<evidence type="ECO:0000256" key="1">
    <source>
        <dbReference type="SAM" id="MobiDB-lite"/>
    </source>
</evidence>
<keyword evidence="2" id="KW-0472">Membrane</keyword>
<evidence type="ECO:0000313" key="4">
    <source>
        <dbReference type="EMBL" id="AXI70529.1"/>
    </source>
</evidence>
<feature type="compositionally biased region" description="Polar residues" evidence="1">
    <location>
        <begin position="1"/>
        <end position="15"/>
    </location>
</feature>
<name>A0AAD0Q1P7_9ACTN</name>
<dbReference type="PANTHER" id="PTHR34219:SF1">
    <property type="entry name" value="PEPSY DOMAIN-CONTAINING PROTEIN"/>
    <property type="match status" value="1"/>
</dbReference>